<accession>A0A481YQY7</accession>
<sequence length="406" mass="47119">MPKCKKDQVINPKTGRCIKKGGAVWKKVFGKKSPKRKSPKKSKGCKSGYVINPETGRCIKKGGAVWKRVFGKKKPSRKAPKRKSKKRKGISSFGRELEEKLIVKAVCDDLKVTRYVKSYVARTYMLLSCLNDGIPLRASVSMWDRWIRQVKKVWSELRAVELRERARGTIIKGTTALAFKMAFLYSDIQGEQKYCYIRQSSNFIAELYLKGECNCLCGTDLLFTLGKYLGYEGRITKVFTPTHAFILVPGPYGDRGYFEFETTRTWGYYAETTIDALFKKWRTINGWVDNDLYGAMVSFFDYIAFKKKSKIYKLPRIAHLKYFEALYPKNSFTTYVANVFTRPNEFGRTIRYRINNTNDLSELSVLNMVLSYLQKRHYYEMPHTKRLISTKITRLLKRLEAGLELE</sequence>
<evidence type="ECO:0000313" key="2">
    <source>
        <dbReference type="EMBL" id="QBK85327.1"/>
    </source>
</evidence>
<feature type="region of interest" description="Disordered" evidence="1">
    <location>
        <begin position="71"/>
        <end position="91"/>
    </location>
</feature>
<name>A0A481YQY7_9VIRU</name>
<reference evidence="2" key="1">
    <citation type="journal article" date="2019" name="MBio">
        <title>Virus Genomes from Deep Sea Sediments Expand the Ocean Megavirome and Support Independent Origins of Viral Gigantism.</title>
        <authorList>
            <person name="Backstrom D."/>
            <person name="Yutin N."/>
            <person name="Jorgensen S.L."/>
            <person name="Dharamshi J."/>
            <person name="Homa F."/>
            <person name="Zaremba-Niedwiedzka K."/>
            <person name="Spang A."/>
            <person name="Wolf Y.I."/>
            <person name="Koonin E.V."/>
            <person name="Ettema T.J."/>
        </authorList>
    </citation>
    <scope>NUCLEOTIDE SEQUENCE</scope>
</reference>
<dbReference type="EMBL" id="MK500316">
    <property type="protein sequence ID" value="QBK85327.1"/>
    <property type="molecule type" value="Genomic_DNA"/>
</dbReference>
<feature type="compositionally biased region" description="Basic residues" evidence="1">
    <location>
        <begin position="28"/>
        <end position="44"/>
    </location>
</feature>
<feature type="region of interest" description="Disordered" evidence="1">
    <location>
        <begin position="28"/>
        <end position="48"/>
    </location>
</feature>
<organism evidence="2">
    <name type="scientific">Iridovirus LCIVAC01</name>
    <dbReference type="NCBI Taxonomy" id="2506607"/>
    <lineage>
        <taxon>Viruses</taxon>
        <taxon>Varidnaviria</taxon>
        <taxon>Bamfordvirae</taxon>
        <taxon>Nucleocytoviricota</taxon>
        <taxon>Megaviricetes</taxon>
        <taxon>Pimascovirales</taxon>
        <taxon>Pimascovirales incertae sedis</taxon>
        <taxon>Iridoviridae</taxon>
    </lineage>
</organism>
<gene>
    <name evidence="2" type="ORF">LCIVAC01_01360</name>
</gene>
<protein>
    <submittedName>
        <fullName evidence="2">Uncharacterized protein</fullName>
    </submittedName>
</protein>
<feature type="compositionally biased region" description="Basic residues" evidence="1">
    <location>
        <begin position="71"/>
        <end position="89"/>
    </location>
</feature>
<evidence type="ECO:0000256" key="1">
    <source>
        <dbReference type="SAM" id="MobiDB-lite"/>
    </source>
</evidence>
<proteinExistence type="predicted"/>